<name>A0A4R2HQ18_9SPHI</name>
<proteinExistence type="predicted"/>
<dbReference type="EMBL" id="SLWO01000001">
    <property type="protein sequence ID" value="TCO30771.1"/>
    <property type="molecule type" value="Genomic_DNA"/>
</dbReference>
<reference evidence="6" key="2">
    <citation type="journal article" date="2019" name="Int. J. Syst. Evol. Microbiol.">
        <title>The Global Catalogue of Microorganisms (GCM) 10K type strain sequencing project: providing services to taxonomists for standard genome sequencing and annotation.</title>
        <authorList>
            <consortium name="The Broad Institute Genomics Platform"/>
            <consortium name="The Broad Institute Genome Sequencing Center for Infectious Disease"/>
            <person name="Wu L."/>
            <person name="Ma J."/>
        </authorList>
    </citation>
    <scope>NUCLEOTIDE SEQUENCE [LARGE SCALE GENOMIC DNA]</scope>
    <source>
        <strain evidence="6">CGMCC 1.15644</strain>
    </source>
</reference>
<feature type="chain" id="PRO_5020241574" description="Pentapeptide MXKDX repeat protein" evidence="2">
    <location>
        <begin position="23"/>
        <end position="61"/>
    </location>
</feature>
<evidence type="ECO:0000313" key="4">
    <source>
        <dbReference type="EMBL" id="TCO30771.1"/>
    </source>
</evidence>
<evidence type="ECO:0000313" key="3">
    <source>
        <dbReference type="EMBL" id="GGE44548.1"/>
    </source>
</evidence>
<protein>
    <recommendedName>
        <fullName evidence="7">Pentapeptide MXKDX repeat protein</fullName>
    </recommendedName>
</protein>
<evidence type="ECO:0008006" key="7">
    <source>
        <dbReference type="Google" id="ProtNLM"/>
    </source>
</evidence>
<organism evidence="4 5">
    <name type="scientific">Pedobacter psychrotolerans</name>
    <dbReference type="NCBI Taxonomy" id="1843235"/>
    <lineage>
        <taxon>Bacteria</taxon>
        <taxon>Pseudomonadati</taxon>
        <taxon>Bacteroidota</taxon>
        <taxon>Sphingobacteriia</taxon>
        <taxon>Sphingobacteriales</taxon>
        <taxon>Sphingobacteriaceae</taxon>
        <taxon>Pedobacter</taxon>
    </lineage>
</organism>
<reference evidence="3" key="4">
    <citation type="submission" date="2024-05" db="EMBL/GenBank/DDBJ databases">
        <authorList>
            <person name="Sun Q."/>
            <person name="Zhou Y."/>
        </authorList>
    </citation>
    <scope>NUCLEOTIDE SEQUENCE</scope>
    <source>
        <strain evidence="3">CGMCC 1.15644</strain>
    </source>
</reference>
<reference evidence="3" key="1">
    <citation type="journal article" date="2014" name="Int. J. Syst. Evol. Microbiol.">
        <title>Complete genome of a new Firmicutes species belonging to the dominant human colonic microbiota ('Ruminococcus bicirculans') reveals two chromosomes and a selective capacity to utilize plant glucans.</title>
        <authorList>
            <consortium name="NISC Comparative Sequencing Program"/>
            <person name="Wegmann U."/>
            <person name="Louis P."/>
            <person name="Goesmann A."/>
            <person name="Henrissat B."/>
            <person name="Duncan S.H."/>
            <person name="Flint H.J."/>
        </authorList>
    </citation>
    <scope>NUCLEOTIDE SEQUENCE</scope>
    <source>
        <strain evidence="3">CGMCC 1.15644</strain>
    </source>
</reference>
<feature type="signal peptide" evidence="2">
    <location>
        <begin position="1"/>
        <end position="22"/>
    </location>
</feature>
<feature type="region of interest" description="Disordered" evidence="1">
    <location>
        <begin position="25"/>
        <end position="61"/>
    </location>
</feature>
<feature type="compositionally biased region" description="Basic residues" evidence="1">
    <location>
        <begin position="38"/>
        <end position="49"/>
    </location>
</feature>
<feature type="compositionally biased region" description="Basic and acidic residues" evidence="1">
    <location>
        <begin position="50"/>
        <end position="61"/>
    </location>
</feature>
<dbReference type="EMBL" id="BMJO01000001">
    <property type="protein sequence ID" value="GGE44548.1"/>
    <property type="molecule type" value="Genomic_DNA"/>
</dbReference>
<dbReference type="Proteomes" id="UP000295684">
    <property type="component" value="Unassembled WGS sequence"/>
</dbReference>
<feature type="compositionally biased region" description="Low complexity" evidence="1">
    <location>
        <begin position="25"/>
        <end position="35"/>
    </location>
</feature>
<comment type="caution">
    <text evidence="4">The sequence shown here is derived from an EMBL/GenBank/DDBJ whole genome shotgun (WGS) entry which is preliminary data.</text>
</comment>
<gene>
    <name evidence="4" type="ORF">EV200_101210</name>
    <name evidence="3" type="ORF">GCM10011413_08340</name>
</gene>
<dbReference type="Proteomes" id="UP000622648">
    <property type="component" value="Unassembled WGS sequence"/>
</dbReference>
<reference evidence="4 5" key="3">
    <citation type="submission" date="2019-03" db="EMBL/GenBank/DDBJ databases">
        <title>Genomic Encyclopedia of Type Strains, Phase IV (KMG-IV): sequencing the most valuable type-strain genomes for metagenomic binning, comparative biology and taxonomic classification.</title>
        <authorList>
            <person name="Goeker M."/>
        </authorList>
    </citation>
    <scope>NUCLEOTIDE SEQUENCE [LARGE SCALE GENOMIC DNA]</scope>
    <source>
        <strain evidence="4 5">DSM 103236</strain>
    </source>
</reference>
<evidence type="ECO:0000313" key="6">
    <source>
        <dbReference type="Proteomes" id="UP000622648"/>
    </source>
</evidence>
<keyword evidence="2" id="KW-0732">Signal</keyword>
<evidence type="ECO:0000256" key="1">
    <source>
        <dbReference type="SAM" id="MobiDB-lite"/>
    </source>
</evidence>
<evidence type="ECO:0000313" key="5">
    <source>
        <dbReference type="Proteomes" id="UP000295684"/>
    </source>
</evidence>
<dbReference type="AlphaFoldDB" id="A0A4R2HQ18"/>
<evidence type="ECO:0000256" key="2">
    <source>
        <dbReference type="SAM" id="SignalP"/>
    </source>
</evidence>
<dbReference type="RefSeq" id="WP_029286619.1">
    <property type="nucleotide sequence ID" value="NZ_BMJO01000001.1"/>
</dbReference>
<keyword evidence="6" id="KW-1185">Reference proteome</keyword>
<sequence>MKAIKVLMIALVAAFTVNTVSAQTKTPAKAKADTTQVKKVKKAHGKHAAKKAEAKKAEVKN</sequence>
<accession>A0A4R2HQ18</accession>